<dbReference type="GO" id="GO:0003677">
    <property type="term" value="F:DNA binding"/>
    <property type="evidence" value="ECO:0007669"/>
    <property type="project" value="InterPro"/>
</dbReference>
<dbReference type="SUPFAM" id="SSF56349">
    <property type="entry name" value="DNA breaking-rejoining enzymes"/>
    <property type="match status" value="1"/>
</dbReference>
<keyword evidence="1" id="KW-0233">DNA recombination</keyword>
<gene>
    <name evidence="4" type="ORF">GAZ06_08830</name>
    <name evidence="3" type="ORF">GAZ09_08660</name>
</gene>
<accession>A0A6I0ZJN6</accession>
<dbReference type="Pfam" id="PF00589">
    <property type="entry name" value="Phage_integrase"/>
    <property type="match status" value="1"/>
</dbReference>
<dbReference type="PROSITE" id="PS51898">
    <property type="entry name" value="TYR_RECOMBINASE"/>
    <property type="match status" value="1"/>
</dbReference>
<protein>
    <submittedName>
        <fullName evidence="4">Tyrosine-type recombinase/integrase</fullName>
    </submittedName>
</protein>
<sequence>MNIKEAVESFINFRRSIGRKDESKTYTLRLFANFMGETTEISSITENDCNAFLYRKGDVVTRYWHSQHCILKKLFEWAFSRGLIQNIPVPVFLPKAPEYYPAYIYTDDELKRLFDGARTYRKRGPLVNEPICIRYILMITYMLGLRISETLSIKIKDIDLEKMYVHIHCSKFYKSRLVTFNEQVSKLMQEILQWRSTQMYPMVEDAYVFINLKGKPVNFVSLHQIFTTIRKNAGLYFPDRGRHQPRIHDLRHTFAVNVLTNWYKSGKNVQDLLPKLSTYLGHLNVSFTSVYLTKTPTLLQEANKLFYAYKNTNNEE</sequence>
<dbReference type="PANTHER" id="PTHR30349">
    <property type="entry name" value="PHAGE INTEGRASE-RELATED"/>
    <property type="match status" value="1"/>
</dbReference>
<dbReference type="Gene3D" id="1.10.443.10">
    <property type="entry name" value="Intergrase catalytic core"/>
    <property type="match status" value="1"/>
</dbReference>
<dbReference type="PANTHER" id="PTHR30349:SF64">
    <property type="entry name" value="PROPHAGE INTEGRASE INTD-RELATED"/>
    <property type="match status" value="1"/>
</dbReference>
<dbReference type="AlphaFoldDB" id="A0A6I0ZJN6"/>
<evidence type="ECO:0000313" key="6">
    <source>
        <dbReference type="Proteomes" id="UP000483142"/>
    </source>
</evidence>
<evidence type="ECO:0000313" key="3">
    <source>
        <dbReference type="EMBL" id="KAB6453784.1"/>
    </source>
</evidence>
<proteinExistence type="predicted"/>
<dbReference type="Proteomes" id="UP000483142">
    <property type="component" value="Unassembled WGS sequence"/>
</dbReference>
<feature type="domain" description="Tyr recombinase" evidence="2">
    <location>
        <begin position="99"/>
        <end position="304"/>
    </location>
</feature>
<dbReference type="InterPro" id="IPR050090">
    <property type="entry name" value="Tyrosine_recombinase_XerCD"/>
</dbReference>
<dbReference type="GO" id="GO:0015074">
    <property type="term" value="P:DNA integration"/>
    <property type="evidence" value="ECO:0007669"/>
    <property type="project" value="InterPro"/>
</dbReference>
<dbReference type="EMBL" id="WDBZ01000014">
    <property type="protein sequence ID" value="KAB6453784.1"/>
    <property type="molecule type" value="Genomic_DNA"/>
</dbReference>
<evidence type="ECO:0000313" key="5">
    <source>
        <dbReference type="Proteomes" id="UP000468344"/>
    </source>
</evidence>
<name>A0A6I0ZJN6_PHOVU</name>
<dbReference type="GO" id="GO:0006310">
    <property type="term" value="P:DNA recombination"/>
    <property type="evidence" value="ECO:0007669"/>
    <property type="project" value="UniProtKB-KW"/>
</dbReference>
<evidence type="ECO:0000313" key="4">
    <source>
        <dbReference type="EMBL" id="KAB6478774.1"/>
    </source>
</evidence>
<evidence type="ECO:0000259" key="2">
    <source>
        <dbReference type="PROSITE" id="PS51898"/>
    </source>
</evidence>
<evidence type="ECO:0000256" key="1">
    <source>
        <dbReference type="ARBA" id="ARBA00023172"/>
    </source>
</evidence>
<dbReference type="Proteomes" id="UP000468344">
    <property type="component" value="Unassembled WGS sequence"/>
</dbReference>
<dbReference type="InterPro" id="IPR013762">
    <property type="entry name" value="Integrase-like_cat_sf"/>
</dbReference>
<comment type="caution">
    <text evidence="4">The sequence shown here is derived from an EMBL/GenBank/DDBJ whole genome shotgun (WGS) entry which is preliminary data.</text>
</comment>
<dbReference type="InterPro" id="IPR002104">
    <property type="entry name" value="Integrase_catalytic"/>
</dbReference>
<organism evidence="4 5">
    <name type="scientific">Phocaeicola vulgatus</name>
    <name type="common">Bacteroides vulgatus</name>
    <dbReference type="NCBI Taxonomy" id="821"/>
    <lineage>
        <taxon>Bacteria</taxon>
        <taxon>Pseudomonadati</taxon>
        <taxon>Bacteroidota</taxon>
        <taxon>Bacteroidia</taxon>
        <taxon>Bacteroidales</taxon>
        <taxon>Bacteroidaceae</taxon>
        <taxon>Phocaeicola</taxon>
    </lineage>
</organism>
<dbReference type="EMBL" id="WDBY01000013">
    <property type="protein sequence ID" value="KAB6478774.1"/>
    <property type="molecule type" value="Genomic_DNA"/>
</dbReference>
<reference evidence="5 6" key="1">
    <citation type="journal article" date="2019" name="Nat. Med.">
        <title>A library of human gut bacterial isolates paired with longitudinal multiomics data enables mechanistic microbiome research.</title>
        <authorList>
            <person name="Poyet M."/>
            <person name="Groussin M."/>
            <person name="Gibbons S.M."/>
            <person name="Avila-Pacheco J."/>
            <person name="Jiang X."/>
            <person name="Kearney S.M."/>
            <person name="Perrotta A.R."/>
            <person name="Berdy B."/>
            <person name="Zhao S."/>
            <person name="Lieberman T.D."/>
            <person name="Swanson P.K."/>
            <person name="Smith M."/>
            <person name="Roesemann S."/>
            <person name="Alexander J.E."/>
            <person name="Rich S.A."/>
            <person name="Livny J."/>
            <person name="Vlamakis H."/>
            <person name="Clish C."/>
            <person name="Bullock K."/>
            <person name="Deik A."/>
            <person name="Scott J."/>
            <person name="Pierce K.A."/>
            <person name="Xavier R.J."/>
            <person name="Alm E.J."/>
        </authorList>
    </citation>
    <scope>NUCLEOTIDE SEQUENCE [LARGE SCALE GENOMIC DNA]</scope>
    <source>
        <strain evidence="4 5">BIOML-A140</strain>
        <strain evidence="3 6">BIOML-A141</strain>
    </source>
</reference>
<dbReference type="InterPro" id="IPR011010">
    <property type="entry name" value="DNA_brk_join_enz"/>
</dbReference>